<dbReference type="Pfam" id="PF02604">
    <property type="entry name" value="PhdYeFM_antitox"/>
    <property type="match status" value="1"/>
</dbReference>
<evidence type="ECO:0000313" key="4">
    <source>
        <dbReference type="Proteomes" id="UP000515847"/>
    </source>
</evidence>
<dbReference type="NCBIfam" id="TIGR01552">
    <property type="entry name" value="phd_fam"/>
    <property type="match status" value="1"/>
</dbReference>
<protein>
    <recommendedName>
        <fullName evidence="2">Antitoxin</fullName>
    </recommendedName>
</protein>
<organism evidence="3 4">
    <name type="scientific">Thermanaerosceptrum fracticalcis</name>
    <dbReference type="NCBI Taxonomy" id="1712410"/>
    <lineage>
        <taxon>Bacteria</taxon>
        <taxon>Bacillati</taxon>
        <taxon>Bacillota</taxon>
        <taxon>Clostridia</taxon>
        <taxon>Eubacteriales</taxon>
        <taxon>Peptococcaceae</taxon>
        <taxon>Thermanaerosceptrum</taxon>
    </lineage>
</organism>
<dbReference type="OrthoDB" id="9795585at2"/>
<accession>A0A7G6DYU2</accession>
<keyword evidence="4" id="KW-1185">Reference proteome</keyword>
<name>A0A7G6DYU2_THEFR</name>
<dbReference type="AlphaFoldDB" id="A0A7G6DYU2"/>
<evidence type="ECO:0000256" key="1">
    <source>
        <dbReference type="ARBA" id="ARBA00009981"/>
    </source>
</evidence>
<dbReference type="EMBL" id="CP045798">
    <property type="protein sequence ID" value="QNB44996.1"/>
    <property type="molecule type" value="Genomic_DNA"/>
</dbReference>
<sequence>MIIKSSTTLRNDYNTIAKLAHEKGEPIYITRNGKGDLVVMSIAAFERREVMLDLREKLLFAEQQRLAGELTISLDEAHKRLKGKINEKV</sequence>
<dbReference type="Proteomes" id="UP000515847">
    <property type="component" value="Chromosome"/>
</dbReference>
<reference evidence="3 4" key="1">
    <citation type="journal article" date="2019" name="Front. Microbiol.">
        <title>Thermoanaerosceptrum fracticalcis gen. nov. sp. nov., a Novel Fumarate-Fermenting Microorganism From a Deep Fractured Carbonate Aquifer of the US Great Basin.</title>
        <authorList>
            <person name="Hamilton-Brehm S.D."/>
            <person name="Stewart L.E."/>
            <person name="Zavarin M."/>
            <person name="Caldwell M."/>
            <person name="Lawson P.A."/>
            <person name="Onstott T.C."/>
            <person name="Grzymski J."/>
            <person name="Neveux I."/>
            <person name="Lollar B.S."/>
            <person name="Russell C.E."/>
            <person name="Moser D.P."/>
        </authorList>
    </citation>
    <scope>NUCLEOTIDE SEQUENCE [LARGE SCALE GENOMIC DNA]</scope>
    <source>
        <strain evidence="3 4">DRI-13</strain>
    </source>
</reference>
<comment type="similarity">
    <text evidence="1 2">Belongs to the phD/YefM antitoxin family.</text>
</comment>
<dbReference type="Gene3D" id="3.40.1620.10">
    <property type="entry name" value="YefM-like domain"/>
    <property type="match status" value="1"/>
</dbReference>
<dbReference type="RefSeq" id="WP_034425697.1">
    <property type="nucleotide sequence ID" value="NZ_CP045798.1"/>
</dbReference>
<dbReference type="InterPro" id="IPR036165">
    <property type="entry name" value="YefM-like_sf"/>
</dbReference>
<comment type="function">
    <text evidence="2">Antitoxin component of a type II toxin-antitoxin (TA) system.</text>
</comment>
<dbReference type="InterPro" id="IPR006442">
    <property type="entry name" value="Antitoxin_Phd/YefM"/>
</dbReference>
<dbReference type="SUPFAM" id="SSF143120">
    <property type="entry name" value="YefM-like"/>
    <property type="match status" value="1"/>
</dbReference>
<dbReference type="KEGG" id="tfr:BR63_00835"/>
<evidence type="ECO:0000313" key="3">
    <source>
        <dbReference type="EMBL" id="QNB44996.1"/>
    </source>
</evidence>
<proteinExistence type="inferred from homology"/>
<evidence type="ECO:0000256" key="2">
    <source>
        <dbReference type="RuleBase" id="RU362080"/>
    </source>
</evidence>
<gene>
    <name evidence="3" type="ORF">BR63_00835</name>
</gene>